<evidence type="ECO:0000313" key="11">
    <source>
        <dbReference type="Proteomes" id="UP001230156"/>
    </source>
</evidence>
<dbReference type="RefSeq" id="WP_379955291.1">
    <property type="nucleotide sequence ID" value="NZ_JAUYVI010000003.1"/>
</dbReference>
<comment type="pathway">
    <text evidence="1 7">Amine and polyamine biosynthesis; betaine biosynthesis via choline pathway [regulation].</text>
</comment>
<evidence type="ECO:0000259" key="9">
    <source>
        <dbReference type="PROSITE" id="PS50977"/>
    </source>
</evidence>
<sequence>MPKLGMEEIRRRQLIEATIASIHEVGFAESSLSRISAKAGVSTGIVHHYFEDKAELLESTLRALGTNLRLCVVRKLNGARTPLERLLAVIDGNIGTEQFTPEGVSAWLAFWAQVPTNPRLARIQNVIISRLHDNLVHPLKLMGRKDAEEIARVTEALIDGLWLRAALSADGPDSARARRLVLDYLNARLDLKLK</sequence>
<keyword evidence="4 7" id="KW-0238">DNA-binding</keyword>
<gene>
    <name evidence="7 10" type="primary">betI</name>
    <name evidence="10" type="ORF">Q8A70_09240</name>
</gene>
<evidence type="ECO:0000256" key="4">
    <source>
        <dbReference type="ARBA" id="ARBA00023125"/>
    </source>
</evidence>
<evidence type="ECO:0000256" key="1">
    <source>
        <dbReference type="ARBA" id="ARBA00004719"/>
    </source>
</evidence>
<feature type="DNA-binding region" description="H-T-H motif" evidence="7 8">
    <location>
        <begin position="31"/>
        <end position="50"/>
    </location>
</feature>
<accession>A0ABU0YJF4</accession>
<evidence type="ECO:0000256" key="5">
    <source>
        <dbReference type="ARBA" id="ARBA00023163"/>
    </source>
</evidence>
<dbReference type="InterPro" id="IPR036271">
    <property type="entry name" value="Tet_transcr_reg_TetR-rel_C_sf"/>
</dbReference>
<dbReference type="InterPro" id="IPR039538">
    <property type="entry name" value="BetI_C"/>
</dbReference>
<reference evidence="11" key="1">
    <citation type="submission" date="2023-08" db="EMBL/GenBank/DDBJ databases">
        <title>Rhodospirillaceae gen. nov., a novel taxon isolated from the Yangtze River Yuezi River estuary sludge.</title>
        <authorList>
            <person name="Ruan L."/>
        </authorList>
    </citation>
    <scope>NUCLEOTIDE SEQUENCE [LARGE SCALE GENOMIC DNA]</scope>
    <source>
        <strain evidence="11">R-7</strain>
    </source>
</reference>
<evidence type="ECO:0000256" key="6">
    <source>
        <dbReference type="ARBA" id="ARBA00024936"/>
    </source>
</evidence>
<dbReference type="SUPFAM" id="SSF46689">
    <property type="entry name" value="Homeodomain-like"/>
    <property type="match status" value="1"/>
</dbReference>
<dbReference type="NCBIfam" id="TIGR03384">
    <property type="entry name" value="betaine_BetI"/>
    <property type="match status" value="1"/>
</dbReference>
<dbReference type="InterPro" id="IPR009057">
    <property type="entry name" value="Homeodomain-like_sf"/>
</dbReference>
<comment type="caution">
    <text evidence="10">The sequence shown here is derived from an EMBL/GenBank/DDBJ whole genome shotgun (WGS) entry which is preliminary data.</text>
</comment>
<keyword evidence="5 7" id="KW-0804">Transcription</keyword>
<dbReference type="HAMAP" id="MF_00768">
    <property type="entry name" value="HTH_type_BetI"/>
    <property type="match status" value="1"/>
</dbReference>
<dbReference type="EMBL" id="JAUYVI010000003">
    <property type="protein sequence ID" value="MDQ7247850.1"/>
    <property type="molecule type" value="Genomic_DNA"/>
</dbReference>
<evidence type="ECO:0000256" key="2">
    <source>
        <dbReference type="ARBA" id="ARBA00022491"/>
    </source>
</evidence>
<name>A0ABU0YJF4_9PROT</name>
<keyword evidence="3 7" id="KW-0805">Transcription regulation</keyword>
<dbReference type="PANTHER" id="PTHR47506">
    <property type="entry name" value="TRANSCRIPTIONAL REGULATORY PROTEIN"/>
    <property type="match status" value="1"/>
</dbReference>
<evidence type="ECO:0000313" key="10">
    <source>
        <dbReference type="EMBL" id="MDQ7247850.1"/>
    </source>
</evidence>
<dbReference type="Gene3D" id="1.10.357.10">
    <property type="entry name" value="Tetracycline Repressor, domain 2"/>
    <property type="match status" value="1"/>
</dbReference>
<protein>
    <recommendedName>
        <fullName evidence="7">HTH-type transcriptional regulator BetI</fullName>
    </recommendedName>
</protein>
<dbReference type="SUPFAM" id="SSF48498">
    <property type="entry name" value="Tetracyclin repressor-like, C-terminal domain"/>
    <property type="match status" value="1"/>
</dbReference>
<dbReference type="InterPro" id="IPR017757">
    <property type="entry name" value="Tscrpt_rep_BetI"/>
</dbReference>
<evidence type="ECO:0000256" key="7">
    <source>
        <dbReference type="HAMAP-Rule" id="MF_00768"/>
    </source>
</evidence>
<evidence type="ECO:0000256" key="8">
    <source>
        <dbReference type="PROSITE-ProRule" id="PRU00335"/>
    </source>
</evidence>
<dbReference type="InterPro" id="IPR023772">
    <property type="entry name" value="DNA-bd_HTH_TetR-type_CS"/>
</dbReference>
<dbReference type="PROSITE" id="PS01081">
    <property type="entry name" value="HTH_TETR_1"/>
    <property type="match status" value="1"/>
</dbReference>
<dbReference type="PANTHER" id="PTHR47506:SF6">
    <property type="entry name" value="HTH-TYPE TRANSCRIPTIONAL REPRESSOR NEMR"/>
    <property type="match status" value="1"/>
</dbReference>
<dbReference type="NCBIfam" id="NF001978">
    <property type="entry name" value="PRK00767.1"/>
    <property type="match status" value="1"/>
</dbReference>
<organism evidence="10 11">
    <name type="scientific">Dongia sedimenti</name>
    <dbReference type="NCBI Taxonomy" id="3064282"/>
    <lineage>
        <taxon>Bacteria</taxon>
        <taxon>Pseudomonadati</taxon>
        <taxon>Pseudomonadota</taxon>
        <taxon>Alphaproteobacteria</taxon>
        <taxon>Rhodospirillales</taxon>
        <taxon>Dongiaceae</taxon>
        <taxon>Dongia</taxon>
    </lineage>
</organism>
<dbReference type="InterPro" id="IPR001647">
    <property type="entry name" value="HTH_TetR"/>
</dbReference>
<keyword evidence="11" id="KW-1185">Reference proteome</keyword>
<dbReference type="Proteomes" id="UP001230156">
    <property type="component" value="Unassembled WGS sequence"/>
</dbReference>
<comment type="function">
    <text evidence="6">Repressor involved in the biosynthesis of the osmoprotectant glycine betaine. It represses transcription of the choline transporter BetT and the genes of BetAB involved in the synthesis of glycine betaine.</text>
</comment>
<proteinExistence type="inferred from homology"/>
<keyword evidence="2 7" id="KW-0678">Repressor</keyword>
<evidence type="ECO:0000256" key="3">
    <source>
        <dbReference type="ARBA" id="ARBA00023015"/>
    </source>
</evidence>
<comment type="function">
    <text evidence="7">Repressor involved in choline regulation of the bet genes.</text>
</comment>
<dbReference type="Pfam" id="PF13977">
    <property type="entry name" value="TetR_C_6"/>
    <property type="match status" value="1"/>
</dbReference>
<dbReference type="Pfam" id="PF00440">
    <property type="entry name" value="TetR_N"/>
    <property type="match status" value="1"/>
</dbReference>
<dbReference type="PROSITE" id="PS50977">
    <property type="entry name" value="HTH_TETR_2"/>
    <property type="match status" value="1"/>
</dbReference>
<feature type="domain" description="HTH tetR-type" evidence="9">
    <location>
        <begin position="8"/>
        <end position="68"/>
    </location>
</feature>
<dbReference type="PRINTS" id="PR00455">
    <property type="entry name" value="HTHTETR"/>
</dbReference>